<dbReference type="InterPro" id="IPR032821">
    <property type="entry name" value="PKS_assoc"/>
</dbReference>
<dbReference type="GO" id="GO:0006633">
    <property type="term" value="P:fatty acid biosynthetic process"/>
    <property type="evidence" value="ECO:0007669"/>
    <property type="project" value="InterPro"/>
</dbReference>
<dbReference type="PROSITE" id="PS00606">
    <property type="entry name" value="KS3_1"/>
    <property type="match status" value="1"/>
</dbReference>
<name>A0A0F9C230_9ZZZZ</name>
<dbReference type="InterPro" id="IPR014031">
    <property type="entry name" value="Ketoacyl_synth_C"/>
</dbReference>
<feature type="non-terminal residue" evidence="3">
    <location>
        <position position="447"/>
    </location>
</feature>
<dbReference type="SMART" id="SM00825">
    <property type="entry name" value="PKS_KS"/>
    <property type="match status" value="1"/>
</dbReference>
<dbReference type="PROSITE" id="PS52004">
    <property type="entry name" value="KS3_2"/>
    <property type="match status" value="1"/>
</dbReference>
<dbReference type="InterPro" id="IPR020841">
    <property type="entry name" value="PKS_Beta-ketoAc_synthase_dom"/>
</dbReference>
<dbReference type="InterPro" id="IPR016039">
    <property type="entry name" value="Thiolase-like"/>
</dbReference>
<organism evidence="3">
    <name type="scientific">marine sediment metagenome</name>
    <dbReference type="NCBI Taxonomy" id="412755"/>
    <lineage>
        <taxon>unclassified sequences</taxon>
        <taxon>metagenomes</taxon>
        <taxon>ecological metagenomes</taxon>
    </lineage>
</organism>
<protein>
    <recommendedName>
        <fullName evidence="2">Ketosynthase family 3 (KS3) domain-containing protein</fullName>
    </recommendedName>
</protein>
<evidence type="ECO:0000259" key="2">
    <source>
        <dbReference type="PROSITE" id="PS52004"/>
    </source>
</evidence>
<keyword evidence="1" id="KW-0808">Transferase</keyword>
<dbReference type="Pfam" id="PF00109">
    <property type="entry name" value="ketoacyl-synt"/>
    <property type="match status" value="1"/>
</dbReference>
<comment type="caution">
    <text evidence="3">The sequence shown here is derived from an EMBL/GenBank/DDBJ whole genome shotgun (WGS) entry which is preliminary data.</text>
</comment>
<evidence type="ECO:0000313" key="3">
    <source>
        <dbReference type="EMBL" id="KKK96609.1"/>
    </source>
</evidence>
<evidence type="ECO:0000256" key="1">
    <source>
        <dbReference type="ARBA" id="ARBA00022679"/>
    </source>
</evidence>
<proteinExistence type="predicted"/>
<feature type="domain" description="Ketosynthase family 3 (KS3)" evidence="2">
    <location>
        <begin position="1"/>
        <end position="385"/>
    </location>
</feature>
<feature type="non-terminal residue" evidence="3">
    <location>
        <position position="1"/>
    </location>
</feature>
<dbReference type="SUPFAM" id="SSF53901">
    <property type="entry name" value="Thiolase-like"/>
    <property type="match status" value="2"/>
</dbReference>
<reference evidence="3" key="1">
    <citation type="journal article" date="2015" name="Nature">
        <title>Complex archaea that bridge the gap between prokaryotes and eukaryotes.</title>
        <authorList>
            <person name="Spang A."/>
            <person name="Saw J.H."/>
            <person name="Jorgensen S.L."/>
            <person name="Zaremba-Niedzwiedzka K."/>
            <person name="Martijn J."/>
            <person name="Lind A.E."/>
            <person name="van Eijk R."/>
            <person name="Schleper C."/>
            <person name="Guy L."/>
            <person name="Ettema T.J."/>
        </authorList>
    </citation>
    <scope>NUCLEOTIDE SEQUENCE</scope>
</reference>
<dbReference type="InterPro" id="IPR052568">
    <property type="entry name" value="PKS-FAS_Synthase"/>
</dbReference>
<dbReference type="AlphaFoldDB" id="A0A0F9C230"/>
<dbReference type="InterPro" id="IPR014030">
    <property type="entry name" value="Ketoacyl_synth_N"/>
</dbReference>
<gene>
    <name evidence="3" type="ORF">LCGC14_2661050</name>
</gene>
<dbReference type="PANTHER" id="PTHR43074">
    <property type="entry name" value="OMEGA-3 POLYUNSATURATED FATTY ACID SYNTHASE PFAB-RELATED"/>
    <property type="match status" value="1"/>
</dbReference>
<dbReference type="InterPro" id="IPR018201">
    <property type="entry name" value="Ketoacyl_synth_AS"/>
</dbReference>
<dbReference type="Pfam" id="PF16197">
    <property type="entry name" value="KAsynt_C_assoc"/>
    <property type="match status" value="1"/>
</dbReference>
<sequence>FLQDMPFDPMRYGLPPRSIKALDPLQLMTLDLARRCLDDAGMGGQGEQTGLPRLRTSVILGASGGAGDVGAQYAVRSEMPRFLGGLDPEAADRLPEWTEDSFAGILLNVAAGRTANRLDFGGVNYTVDSACASSLTAVYQAVLELETGRSDMVLAGGIDTVQGPFGYLCFSKTRALSPRGRCGSFEADADGIVISEGLAMVALKRLSDAERDGDRVYAVIKGVGGSSDGRAKSMTAPHPDGQIRALDRAYEMAGYSPASVGLFEAHGTGTVVGDTAEMATVTRLLTDAGAGPRSAAIGSVKTQIGHTKAAAGIAGLIKATLACHHGVLPPHGRRGAPNPRLTEEDMPLYLVDRPRPWSVPDGAPRRAGVSAFGFGGTNFHVTLEEYAPKRALPALAPAARRRWSHELLVWRAGSRAAIARQIHALIARLGAGWSPEPGDLALALSQV</sequence>
<accession>A0A0F9C230</accession>
<dbReference type="Gene3D" id="3.40.47.10">
    <property type="match status" value="1"/>
</dbReference>
<dbReference type="PANTHER" id="PTHR43074:SF1">
    <property type="entry name" value="BETA-KETOACYL SYNTHASE FAMILY PROTEIN-RELATED"/>
    <property type="match status" value="1"/>
</dbReference>
<dbReference type="EMBL" id="LAZR01046404">
    <property type="protein sequence ID" value="KKK96609.1"/>
    <property type="molecule type" value="Genomic_DNA"/>
</dbReference>
<dbReference type="Pfam" id="PF02801">
    <property type="entry name" value="Ketoacyl-synt_C"/>
    <property type="match status" value="1"/>
</dbReference>
<dbReference type="GO" id="GO:0004315">
    <property type="term" value="F:3-oxoacyl-[acyl-carrier-protein] synthase activity"/>
    <property type="evidence" value="ECO:0007669"/>
    <property type="project" value="InterPro"/>
</dbReference>
<dbReference type="CDD" id="cd00833">
    <property type="entry name" value="PKS"/>
    <property type="match status" value="1"/>
</dbReference>